<evidence type="ECO:0000313" key="9">
    <source>
        <dbReference type="Proteomes" id="UP001054902"/>
    </source>
</evidence>
<dbReference type="InterPro" id="IPR032816">
    <property type="entry name" value="VTT_dom"/>
</dbReference>
<keyword evidence="4 6" id="KW-1133">Transmembrane helix</keyword>
<evidence type="ECO:0000256" key="4">
    <source>
        <dbReference type="ARBA" id="ARBA00022989"/>
    </source>
</evidence>
<dbReference type="Proteomes" id="UP001054902">
    <property type="component" value="Unassembled WGS sequence"/>
</dbReference>
<gene>
    <name evidence="8" type="ORF">CTEN210_07444</name>
</gene>
<comment type="subcellular location">
    <subcellularLocation>
        <location evidence="1">Cell membrane</location>
        <topology evidence="1">Multi-pass membrane protein</topology>
    </subcellularLocation>
</comment>
<proteinExistence type="predicted"/>
<keyword evidence="9" id="KW-1185">Reference proteome</keyword>
<feature type="transmembrane region" description="Helical" evidence="6">
    <location>
        <begin position="31"/>
        <end position="49"/>
    </location>
</feature>
<accession>A0AAD3CS87</accession>
<evidence type="ECO:0000256" key="5">
    <source>
        <dbReference type="ARBA" id="ARBA00023136"/>
    </source>
</evidence>
<evidence type="ECO:0000313" key="8">
    <source>
        <dbReference type="EMBL" id="GFH50968.1"/>
    </source>
</evidence>
<dbReference type="AlphaFoldDB" id="A0AAD3CS87"/>
<keyword evidence="5 6" id="KW-0472">Membrane</keyword>
<keyword evidence="2" id="KW-1003">Cell membrane</keyword>
<reference evidence="8 9" key="1">
    <citation type="journal article" date="2021" name="Sci. Rep.">
        <title>The genome of the diatom Chaetoceros tenuissimus carries an ancient integrated fragment of an extant virus.</title>
        <authorList>
            <person name="Hongo Y."/>
            <person name="Kimura K."/>
            <person name="Takaki Y."/>
            <person name="Yoshida Y."/>
            <person name="Baba S."/>
            <person name="Kobayashi G."/>
            <person name="Nagasaki K."/>
            <person name="Hano T."/>
            <person name="Tomaru Y."/>
        </authorList>
    </citation>
    <scope>NUCLEOTIDE SEQUENCE [LARGE SCALE GENOMIC DNA]</scope>
    <source>
        <strain evidence="8 9">NIES-3715</strain>
    </source>
</reference>
<evidence type="ECO:0000259" key="7">
    <source>
        <dbReference type="Pfam" id="PF09335"/>
    </source>
</evidence>
<dbReference type="EMBL" id="BLLK01000045">
    <property type="protein sequence ID" value="GFH50968.1"/>
    <property type="molecule type" value="Genomic_DNA"/>
</dbReference>
<feature type="transmembrane region" description="Helical" evidence="6">
    <location>
        <begin position="199"/>
        <end position="221"/>
    </location>
</feature>
<dbReference type="InterPro" id="IPR015414">
    <property type="entry name" value="TMEM64"/>
</dbReference>
<organism evidence="8 9">
    <name type="scientific">Chaetoceros tenuissimus</name>
    <dbReference type="NCBI Taxonomy" id="426638"/>
    <lineage>
        <taxon>Eukaryota</taxon>
        <taxon>Sar</taxon>
        <taxon>Stramenopiles</taxon>
        <taxon>Ochrophyta</taxon>
        <taxon>Bacillariophyta</taxon>
        <taxon>Coscinodiscophyceae</taxon>
        <taxon>Chaetocerotophycidae</taxon>
        <taxon>Chaetocerotales</taxon>
        <taxon>Chaetocerotaceae</taxon>
        <taxon>Chaetoceros</taxon>
    </lineage>
</organism>
<keyword evidence="3 6" id="KW-0812">Transmembrane</keyword>
<dbReference type="Pfam" id="PF09335">
    <property type="entry name" value="VTT_dom"/>
    <property type="match status" value="1"/>
</dbReference>
<dbReference type="PANTHER" id="PTHR12677:SF59">
    <property type="entry name" value="GOLGI APPARATUS MEMBRANE PROTEIN TVP38-RELATED"/>
    <property type="match status" value="1"/>
</dbReference>
<protein>
    <recommendedName>
        <fullName evidence="7">VTT domain-containing protein</fullName>
    </recommendedName>
</protein>
<dbReference type="GO" id="GO:0005886">
    <property type="term" value="C:plasma membrane"/>
    <property type="evidence" value="ECO:0007669"/>
    <property type="project" value="UniProtKB-SubCell"/>
</dbReference>
<feature type="transmembrane region" description="Helical" evidence="6">
    <location>
        <begin position="110"/>
        <end position="135"/>
    </location>
</feature>
<feature type="transmembrane region" description="Helical" evidence="6">
    <location>
        <begin position="168"/>
        <end position="187"/>
    </location>
</feature>
<feature type="domain" description="VTT" evidence="7">
    <location>
        <begin position="91"/>
        <end position="216"/>
    </location>
</feature>
<evidence type="ECO:0000256" key="2">
    <source>
        <dbReference type="ARBA" id="ARBA00022475"/>
    </source>
</evidence>
<dbReference type="PANTHER" id="PTHR12677">
    <property type="entry name" value="GOLGI APPARATUS MEMBRANE PROTEIN TVP38-RELATED"/>
    <property type="match status" value="1"/>
</dbReference>
<evidence type="ECO:0000256" key="1">
    <source>
        <dbReference type="ARBA" id="ARBA00004651"/>
    </source>
</evidence>
<evidence type="ECO:0000256" key="6">
    <source>
        <dbReference type="SAM" id="Phobius"/>
    </source>
</evidence>
<comment type="caution">
    <text evidence="8">The sequence shown here is derived from an EMBL/GenBank/DDBJ whole genome shotgun (WGS) entry which is preliminary data.</text>
</comment>
<name>A0AAD3CS87_9STRA</name>
<evidence type="ECO:0000256" key="3">
    <source>
        <dbReference type="ARBA" id="ARBA00022692"/>
    </source>
</evidence>
<feature type="transmembrane region" description="Helical" evidence="6">
    <location>
        <begin position="233"/>
        <end position="256"/>
    </location>
</feature>
<feature type="transmembrane region" description="Helical" evidence="6">
    <location>
        <begin position="74"/>
        <end position="98"/>
    </location>
</feature>
<sequence>MEHLEENESRTSYENAEAEEKSQSCLNKKNITKILLASIVIGFVVYVIIDTQGDNNIRRISQDFLQWVQDNPGLGVFAFIGVYFLATVLFIPGSLLTLGAGFVFGNRFGVGIGVLLASAAVFIGATIGAIGAFILGRYVFRESIQRLAQKYPIFQAIDYALGNNGFRIVLLLRLSPIIPFNAINYILGTTAVPLRDYSLASIGMLPGTILYVFLGSSAGSIVESSSSGGNKALTISLIVVGVVFGVGAIAIVTHYAKKELKKILDENEEDPSSNNEVEVTNV</sequence>